<dbReference type="EMBL" id="ML977353">
    <property type="protein sequence ID" value="KAF2107627.1"/>
    <property type="molecule type" value="Genomic_DNA"/>
</dbReference>
<evidence type="ECO:0000313" key="5">
    <source>
        <dbReference type="Proteomes" id="UP000799770"/>
    </source>
</evidence>
<proteinExistence type="predicted"/>
<dbReference type="SMART" id="SM00066">
    <property type="entry name" value="GAL4"/>
    <property type="match status" value="1"/>
</dbReference>
<dbReference type="InterPro" id="IPR001138">
    <property type="entry name" value="Zn2Cys6_DnaBD"/>
</dbReference>
<dbReference type="GO" id="GO:0008270">
    <property type="term" value="F:zinc ion binding"/>
    <property type="evidence" value="ECO:0007669"/>
    <property type="project" value="InterPro"/>
</dbReference>
<evidence type="ECO:0000256" key="1">
    <source>
        <dbReference type="ARBA" id="ARBA00023242"/>
    </source>
</evidence>
<evidence type="ECO:0000259" key="3">
    <source>
        <dbReference type="PROSITE" id="PS50048"/>
    </source>
</evidence>
<reference evidence="4" key="1">
    <citation type="journal article" date="2020" name="Stud. Mycol.">
        <title>101 Dothideomycetes genomes: a test case for predicting lifestyles and emergence of pathogens.</title>
        <authorList>
            <person name="Haridas S."/>
            <person name="Albert R."/>
            <person name="Binder M."/>
            <person name="Bloem J."/>
            <person name="Labutti K."/>
            <person name="Salamov A."/>
            <person name="Andreopoulos B."/>
            <person name="Baker S."/>
            <person name="Barry K."/>
            <person name="Bills G."/>
            <person name="Bluhm B."/>
            <person name="Cannon C."/>
            <person name="Castanera R."/>
            <person name="Culley D."/>
            <person name="Daum C."/>
            <person name="Ezra D."/>
            <person name="Gonzalez J."/>
            <person name="Henrissat B."/>
            <person name="Kuo A."/>
            <person name="Liang C."/>
            <person name="Lipzen A."/>
            <person name="Lutzoni F."/>
            <person name="Magnuson J."/>
            <person name="Mondo S."/>
            <person name="Nolan M."/>
            <person name="Ohm R."/>
            <person name="Pangilinan J."/>
            <person name="Park H.-J."/>
            <person name="Ramirez L."/>
            <person name="Alfaro M."/>
            <person name="Sun H."/>
            <person name="Tritt A."/>
            <person name="Yoshinaga Y."/>
            <person name="Zwiers L.-H."/>
            <person name="Turgeon B."/>
            <person name="Goodwin S."/>
            <person name="Spatafora J."/>
            <person name="Crous P."/>
            <person name="Grigoriev I."/>
        </authorList>
    </citation>
    <scope>NUCLEOTIDE SEQUENCE</scope>
    <source>
        <strain evidence="4">CBS 627.86</strain>
    </source>
</reference>
<sequence length="526" mass="56475">MMEYQVSHHRYPYNSVESAFNYPAYCIPERNAPLAMSHYSRADARNYPVGGPGGGSSPPGRGFCGREDTTESGSARKRVSLACARCRKRKIRCSGDPGNGTGCANCKQAGVDPSQCQFHRVGSAEFPQVLASSLPQMVGGSPSFNPNAMMPIFDAVRSVLFSPGLSPNQYHQVDTKSMLPQWNVPYSEETSPVEAYGFDQTAYVPNSISIANVYGENHRWNQSRAHHGGSSSYAQPDAGVSSSYTTHGPPYTSMNTNLRNSTANVPPSPLNMTPLQEVLPIALPDRPHPRTLSSETPVQQRQLPMPLPSPAQTSRNTIDQLQDQRLRSAQALNGSLILNSSYASKPPMPWKIESTAASDVSSTTSSIDTSSTDAAAQTTTTGAVGGNDVTTSANGLGFLPVTTMEDSTGNTSLPQLNFGTTSLLEVMPPPTQSYSNFRDYNIPTSTATQSLGLLARRTSQTNLYSYTSGNNPARNSSGASSEATLVSGQRYSPLTQSQTQHTSDGISMPHVPIHRASMSNLNNRSF</sequence>
<feature type="region of interest" description="Disordered" evidence="2">
    <location>
        <begin position="221"/>
        <end position="316"/>
    </location>
</feature>
<feature type="compositionally biased region" description="Polar residues" evidence="2">
    <location>
        <begin position="517"/>
        <end position="526"/>
    </location>
</feature>
<dbReference type="Gene3D" id="4.10.240.10">
    <property type="entry name" value="Zn(2)-C6 fungal-type DNA-binding domain"/>
    <property type="match status" value="1"/>
</dbReference>
<keyword evidence="1" id="KW-0539">Nucleus</keyword>
<dbReference type="InterPro" id="IPR036864">
    <property type="entry name" value="Zn2-C6_fun-type_DNA-bd_sf"/>
</dbReference>
<feature type="compositionally biased region" description="Polar residues" evidence="2">
    <location>
        <begin position="291"/>
        <end position="302"/>
    </location>
</feature>
<evidence type="ECO:0000313" key="4">
    <source>
        <dbReference type="EMBL" id="KAF2107627.1"/>
    </source>
</evidence>
<keyword evidence="5" id="KW-1185">Reference proteome</keyword>
<feature type="region of interest" description="Disordered" evidence="2">
    <location>
        <begin position="362"/>
        <end position="387"/>
    </location>
</feature>
<dbReference type="CDD" id="cd00067">
    <property type="entry name" value="GAL4"/>
    <property type="match status" value="1"/>
</dbReference>
<dbReference type="PROSITE" id="PS50048">
    <property type="entry name" value="ZN2_CY6_FUNGAL_2"/>
    <property type="match status" value="1"/>
</dbReference>
<feature type="compositionally biased region" description="Low complexity" evidence="2">
    <location>
        <begin position="362"/>
        <end position="381"/>
    </location>
</feature>
<protein>
    <recommendedName>
        <fullName evidence="3">Zn(2)-C6 fungal-type domain-containing protein</fullName>
    </recommendedName>
</protein>
<dbReference type="SUPFAM" id="SSF57701">
    <property type="entry name" value="Zn2/Cys6 DNA-binding domain"/>
    <property type="match status" value="1"/>
</dbReference>
<gene>
    <name evidence="4" type="ORF">BDV96DRAFT_653701</name>
</gene>
<accession>A0A6A5YMS0</accession>
<dbReference type="OrthoDB" id="5394557at2759"/>
<feature type="region of interest" description="Disordered" evidence="2">
    <location>
        <begin position="466"/>
        <end position="485"/>
    </location>
</feature>
<feature type="region of interest" description="Disordered" evidence="2">
    <location>
        <begin position="493"/>
        <end position="526"/>
    </location>
</feature>
<feature type="domain" description="Zn(2)-C6 fungal-type" evidence="3">
    <location>
        <begin position="82"/>
        <end position="118"/>
    </location>
</feature>
<dbReference type="AlphaFoldDB" id="A0A6A5YMS0"/>
<organism evidence="4 5">
    <name type="scientific">Lophiotrema nucula</name>
    <dbReference type="NCBI Taxonomy" id="690887"/>
    <lineage>
        <taxon>Eukaryota</taxon>
        <taxon>Fungi</taxon>
        <taxon>Dikarya</taxon>
        <taxon>Ascomycota</taxon>
        <taxon>Pezizomycotina</taxon>
        <taxon>Dothideomycetes</taxon>
        <taxon>Pleosporomycetidae</taxon>
        <taxon>Pleosporales</taxon>
        <taxon>Lophiotremataceae</taxon>
        <taxon>Lophiotrema</taxon>
    </lineage>
</organism>
<feature type="compositionally biased region" description="Polar residues" evidence="2">
    <location>
        <begin position="229"/>
        <end position="274"/>
    </location>
</feature>
<feature type="compositionally biased region" description="Polar residues" evidence="2">
    <location>
        <begin position="493"/>
        <end position="505"/>
    </location>
</feature>
<dbReference type="Pfam" id="PF00172">
    <property type="entry name" value="Zn_clus"/>
    <property type="match status" value="1"/>
</dbReference>
<name>A0A6A5YMS0_9PLEO</name>
<dbReference type="Proteomes" id="UP000799770">
    <property type="component" value="Unassembled WGS sequence"/>
</dbReference>
<evidence type="ECO:0000256" key="2">
    <source>
        <dbReference type="SAM" id="MobiDB-lite"/>
    </source>
</evidence>
<dbReference type="GO" id="GO:0000981">
    <property type="term" value="F:DNA-binding transcription factor activity, RNA polymerase II-specific"/>
    <property type="evidence" value="ECO:0007669"/>
    <property type="project" value="InterPro"/>
</dbReference>
<feature type="region of interest" description="Disordered" evidence="2">
    <location>
        <begin position="49"/>
        <end position="71"/>
    </location>
</feature>